<gene>
    <name evidence="1" type="ORF">AAHA92_20777</name>
</gene>
<dbReference type="AlphaFoldDB" id="A0ABD1GLB3"/>
<dbReference type="SUPFAM" id="SSF52047">
    <property type="entry name" value="RNI-like"/>
    <property type="match status" value="1"/>
</dbReference>
<organism evidence="1 2">
    <name type="scientific">Salvia divinorum</name>
    <name type="common">Maria pastora</name>
    <name type="synonym">Diviner's sage</name>
    <dbReference type="NCBI Taxonomy" id="28513"/>
    <lineage>
        <taxon>Eukaryota</taxon>
        <taxon>Viridiplantae</taxon>
        <taxon>Streptophyta</taxon>
        <taxon>Embryophyta</taxon>
        <taxon>Tracheophyta</taxon>
        <taxon>Spermatophyta</taxon>
        <taxon>Magnoliopsida</taxon>
        <taxon>eudicotyledons</taxon>
        <taxon>Gunneridae</taxon>
        <taxon>Pentapetalae</taxon>
        <taxon>asterids</taxon>
        <taxon>lamiids</taxon>
        <taxon>Lamiales</taxon>
        <taxon>Lamiaceae</taxon>
        <taxon>Nepetoideae</taxon>
        <taxon>Mentheae</taxon>
        <taxon>Salviinae</taxon>
        <taxon>Salvia</taxon>
        <taxon>Salvia subgen. Calosphace</taxon>
    </lineage>
</organism>
<proteinExistence type="predicted"/>
<accession>A0ABD1GLB3</accession>
<evidence type="ECO:0000313" key="1">
    <source>
        <dbReference type="EMBL" id="KAL1543858.1"/>
    </source>
</evidence>
<dbReference type="Proteomes" id="UP001567538">
    <property type="component" value="Unassembled WGS sequence"/>
</dbReference>
<comment type="caution">
    <text evidence="1">The sequence shown here is derived from an EMBL/GenBank/DDBJ whole genome shotgun (WGS) entry which is preliminary data.</text>
</comment>
<sequence>MKPLKLPSSPHDGKISASPSPISASILAARRFSDFVSHFLFHRDAASAVRSFHLSFDSHLVHVVNAAFIDQCVLYAVNHGIRSLRLHARCRPDLTLPNALFAAKTLRELKFRQFRYVIWKLKQFSYLQHLKTLYLESSVLVNSDDDGCYSFLKEPFSGLLELEKLTIRRSLVCGLVVKAPKLRIIEIIDQENSYSHMMGEIYAPLLTLFRYEGFLPLECSKVNLPILEEIHLSIQKKQEQVNKFDEEKMLLCVRMLQQLGNAKIVALSFDTLKVLEMDGGVIEQSPCPFPYMKCLKIIKGRRKISPVLWRVMKK</sequence>
<dbReference type="EMBL" id="JBEAFC010000008">
    <property type="protein sequence ID" value="KAL1543858.1"/>
    <property type="molecule type" value="Genomic_DNA"/>
</dbReference>
<evidence type="ECO:0000313" key="2">
    <source>
        <dbReference type="Proteomes" id="UP001567538"/>
    </source>
</evidence>
<protein>
    <submittedName>
        <fullName evidence="1">F-box/LRR-repeat protein</fullName>
    </submittedName>
</protein>
<reference evidence="1 2" key="1">
    <citation type="submission" date="2024-06" db="EMBL/GenBank/DDBJ databases">
        <title>A chromosome level genome sequence of Diviner's sage (Salvia divinorum).</title>
        <authorList>
            <person name="Ford S.A."/>
            <person name="Ro D.-K."/>
            <person name="Ness R.W."/>
            <person name="Phillips M.A."/>
        </authorList>
    </citation>
    <scope>NUCLEOTIDE SEQUENCE [LARGE SCALE GENOMIC DNA]</scope>
    <source>
        <strain evidence="1">SAF-2024a</strain>
        <tissue evidence="1">Leaf</tissue>
    </source>
</reference>
<dbReference type="InterPro" id="IPR055294">
    <property type="entry name" value="FBL60-like"/>
</dbReference>
<name>A0ABD1GLB3_SALDI</name>
<dbReference type="PANTHER" id="PTHR31293:SF12">
    <property type="entry name" value="RNI-LIKE SUPERFAMILY PROTEIN"/>
    <property type="match status" value="1"/>
</dbReference>
<dbReference type="PANTHER" id="PTHR31293">
    <property type="entry name" value="RNI-LIKE SUPERFAMILY PROTEIN"/>
    <property type="match status" value="1"/>
</dbReference>
<keyword evidence="2" id="KW-1185">Reference proteome</keyword>